<name>A0AAD4HV23_9PEZI</name>
<dbReference type="InterPro" id="IPR019821">
    <property type="entry name" value="Kinesin_motor_CS"/>
</dbReference>
<evidence type="ECO:0000256" key="11">
    <source>
        <dbReference type="RuleBase" id="RU000394"/>
    </source>
</evidence>
<dbReference type="GO" id="GO:0008017">
    <property type="term" value="F:microtubule binding"/>
    <property type="evidence" value="ECO:0007669"/>
    <property type="project" value="InterPro"/>
</dbReference>
<dbReference type="GO" id="GO:0005874">
    <property type="term" value="C:microtubule"/>
    <property type="evidence" value="ECO:0007669"/>
    <property type="project" value="UniProtKB-KW"/>
</dbReference>
<dbReference type="EMBL" id="JAHCVI010000003">
    <property type="protein sequence ID" value="KAG7287734.1"/>
    <property type="molecule type" value="Genomic_DNA"/>
</dbReference>
<dbReference type="InterPro" id="IPR001752">
    <property type="entry name" value="Kinesin_motor_dom"/>
</dbReference>
<dbReference type="SUPFAM" id="SSF52540">
    <property type="entry name" value="P-loop containing nucleoside triphosphate hydrolases"/>
    <property type="match status" value="1"/>
</dbReference>
<evidence type="ECO:0000259" key="14">
    <source>
        <dbReference type="PROSITE" id="PS50067"/>
    </source>
</evidence>
<proteinExistence type="inferred from homology"/>
<evidence type="ECO:0000256" key="3">
    <source>
        <dbReference type="ARBA" id="ARBA00022701"/>
    </source>
</evidence>
<feature type="coiled-coil region" evidence="12">
    <location>
        <begin position="626"/>
        <end position="653"/>
    </location>
</feature>
<feature type="region of interest" description="Disordered" evidence="13">
    <location>
        <begin position="858"/>
        <end position="921"/>
    </location>
</feature>
<keyword evidence="6 12" id="KW-0175">Coiled coil</keyword>
<feature type="region of interest" description="Disordered" evidence="13">
    <location>
        <begin position="387"/>
        <end position="431"/>
    </location>
</feature>
<keyword evidence="7 10" id="KW-0505">Motor protein</keyword>
<dbReference type="GO" id="GO:0007018">
    <property type="term" value="P:microtubule-based movement"/>
    <property type="evidence" value="ECO:0007669"/>
    <property type="project" value="InterPro"/>
</dbReference>
<dbReference type="CDD" id="cd01369">
    <property type="entry name" value="KISc_KHC_KIF5"/>
    <property type="match status" value="1"/>
</dbReference>
<evidence type="ECO:0000256" key="7">
    <source>
        <dbReference type="ARBA" id="ARBA00023175"/>
    </source>
</evidence>
<keyword evidence="2" id="KW-0963">Cytoplasm</keyword>
<organism evidence="15 16">
    <name type="scientific">Staphylotrichum longicolle</name>
    <dbReference type="NCBI Taxonomy" id="669026"/>
    <lineage>
        <taxon>Eukaryota</taxon>
        <taxon>Fungi</taxon>
        <taxon>Dikarya</taxon>
        <taxon>Ascomycota</taxon>
        <taxon>Pezizomycotina</taxon>
        <taxon>Sordariomycetes</taxon>
        <taxon>Sordariomycetidae</taxon>
        <taxon>Sordariales</taxon>
        <taxon>Chaetomiaceae</taxon>
        <taxon>Staphylotrichum</taxon>
    </lineage>
</organism>
<sequence length="921" mass="101898">MSNANSIKVVARFRPQNRVEIESGGQPIVSFDGQDTCTVDSREAQGSFTFDRVFDMSCKQSDIFDFSIKPTVDDILNGYNGTVFAYGQTGAGKSYTMMGTNIDDEEGKGVIPRIVEQIFTNILSSAANIEYTVRVSYMEIYMERIRDLLAPQNDNLPVHEEKNRGVYVKGLLEIYVSSHAQGWKCASSATNMNQESSRSHSIFVITITQKNVETGSAKSGQLFLVDLAGSEKVGKTGASGQTLEEAKKINKSLSALGMVINSLTDGKSSHIPYRDSKLTRILQESLGGNSRTTLIINCSPSSYNDAETLSTLRFGMRAKSIKNKAKVNAELSPAELKMMVAKAKTQITTFENYIVNLEGEVQLWRAGETVPKEKWVPPLSADGVAGARVEARPARPSTPSRLLQDRSGAETPGISERAGTPSLPLEKDEREEFLRRENELQDQLAEKETQAAAMERQLRETKEELAGLKEHDARIGKDNERLISESNEFKMQLERLAFENKEAQITMDSLKDANSELTAELDEVKQQMLDIKMSAKETSAVLNEKEKKKAEKMAKMMAGFDLSGDVFSDNERSVADAIAHIDALYEISSTGDLIPPDDLKALREKLVETQGFVRQAELSAFSAASTEAEALKRSELEARLEALQLEHEDILSRNLDEADKEEVKAMLAKTLSDQTSTQVELIEGLKADLALRATENERLKALVDDLQRRVKANGAVPMANGKTVQQQLAEFDVMKKSLMRDLQNRCERVVELEISLDETREQYNNVLRSSNNRAQQKKMAFLERNLEQLTQVQRKLVEQNSALKKEVAIAERKLIARNERIQSLESLLQESQEKMAQANHKFEVQLAAVKDRLEAAKAGSTRGLGSPTGLGGFTIGSRIAKPLRGGGEGPGSGGGASPHPTIANLQNPPENKRSSWFFQKS</sequence>
<evidence type="ECO:0000256" key="5">
    <source>
        <dbReference type="ARBA" id="ARBA00022840"/>
    </source>
</evidence>
<dbReference type="FunFam" id="3.40.850.10:FF:000031">
    <property type="entry name" value="Kinesin-like protein"/>
    <property type="match status" value="1"/>
</dbReference>
<dbReference type="InterPro" id="IPR059182">
    <property type="entry name" value="Khc_C"/>
</dbReference>
<keyword evidence="8" id="KW-0206">Cytoskeleton</keyword>
<dbReference type="PANTHER" id="PTHR47968:SF75">
    <property type="entry name" value="CENTROMERE-ASSOCIATED PROTEIN E"/>
    <property type="match status" value="1"/>
</dbReference>
<evidence type="ECO:0000256" key="2">
    <source>
        <dbReference type="ARBA" id="ARBA00022490"/>
    </source>
</evidence>
<reference evidence="15" key="1">
    <citation type="submission" date="2023-02" db="EMBL/GenBank/DDBJ databases">
        <authorList>
            <person name="Palmer J.M."/>
        </authorList>
    </citation>
    <scope>NUCLEOTIDE SEQUENCE</scope>
    <source>
        <strain evidence="15">FW57</strain>
    </source>
</reference>
<comment type="function">
    <text evidence="9">Kinesin is a microtubule-associated force-producing protein that may play a role in organelle transport. Its motor activity is directed toward the microtubule's plus end.</text>
</comment>
<comment type="subcellular location">
    <subcellularLocation>
        <location evidence="1">Cytoplasm</location>
        <location evidence="1">Cytoskeleton</location>
    </subcellularLocation>
</comment>
<dbReference type="Proteomes" id="UP001197093">
    <property type="component" value="Unassembled WGS sequence"/>
</dbReference>
<comment type="caution">
    <text evidence="15">The sequence shown here is derived from an EMBL/GenBank/DDBJ whole genome shotgun (WGS) entry which is preliminary data.</text>
</comment>
<dbReference type="Gene3D" id="3.40.850.10">
    <property type="entry name" value="Kinesin motor domain"/>
    <property type="match status" value="1"/>
</dbReference>
<keyword evidence="3 11" id="KW-0493">Microtubule</keyword>
<evidence type="ECO:0000256" key="4">
    <source>
        <dbReference type="ARBA" id="ARBA00022741"/>
    </source>
</evidence>
<evidence type="ECO:0000256" key="12">
    <source>
        <dbReference type="SAM" id="Coils"/>
    </source>
</evidence>
<dbReference type="PROSITE" id="PS50067">
    <property type="entry name" value="KINESIN_MOTOR_2"/>
    <property type="match status" value="1"/>
</dbReference>
<evidence type="ECO:0000256" key="8">
    <source>
        <dbReference type="ARBA" id="ARBA00023212"/>
    </source>
</evidence>
<dbReference type="PRINTS" id="PR00380">
    <property type="entry name" value="KINESINHEAVY"/>
</dbReference>
<dbReference type="PROSITE" id="PS00411">
    <property type="entry name" value="KINESIN_MOTOR_1"/>
    <property type="match status" value="1"/>
</dbReference>
<dbReference type="InterPro" id="IPR027417">
    <property type="entry name" value="P-loop_NTPase"/>
</dbReference>
<evidence type="ECO:0000313" key="15">
    <source>
        <dbReference type="EMBL" id="KAG7287734.1"/>
    </source>
</evidence>
<dbReference type="AlphaFoldDB" id="A0AAD4HV23"/>
<feature type="compositionally biased region" description="Polar residues" evidence="13">
    <location>
        <begin position="903"/>
        <end position="921"/>
    </location>
</feature>
<feature type="coiled-coil region" evidence="12">
    <location>
        <begin position="749"/>
        <end position="841"/>
    </location>
</feature>
<dbReference type="PANTHER" id="PTHR47968">
    <property type="entry name" value="CENTROMERE PROTEIN E"/>
    <property type="match status" value="1"/>
</dbReference>
<dbReference type="GO" id="GO:0003777">
    <property type="term" value="F:microtubule motor activity"/>
    <property type="evidence" value="ECO:0007669"/>
    <property type="project" value="InterPro"/>
</dbReference>
<evidence type="ECO:0000256" key="6">
    <source>
        <dbReference type="ARBA" id="ARBA00023054"/>
    </source>
</evidence>
<dbReference type="InterPro" id="IPR027640">
    <property type="entry name" value="Kinesin-like_fam"/>
</dbReference>
<evidence type="ECO:0000256" key="1">
    <source>
        <dbReference type="ARBA" id="ARBA00004245"/>
    </source>
</evidence>
<keyword evidence="16" id="KW-1185">Reference proteome</keyword>
<comment type="similarity">
    <text evidence="10 11">Belongs to the TRAFAC class myosin-kinesin ATPase superfamily. Kinesin family.</text>
</comment>
<gene>
    <name evidence="15" type="ORF">NEMBOFW57_007248</name>
</gene>
<evidence type="ECO:0000256" key="10">
    <source>
        <dbReference type="PROSITE-ProRule" id="PRU00283"/>
    </source>
</evidence>
<evidence type="ECO:0000256" key="9">
    <source>
        <dbReference type="ARBA" id="ARBA00056728"/>
    </source>
</evidence>
<keyword evidence="5 10" id="KW-0067">ATP-binding</keyword>
<evidence type="ECO:0000313" key="16">
    <source>
        <dbReference type="Proteomes" id="UP001197093"/>
    </source>
</evidence>
<dbReference type="InterPro" id="IPR036961">
    <property type="entry name" value="Kinesin_motor_dom_sf"/>
</dbReference>
<protein>
    <recommendedName>
        <fullName evidence="11">Kinesin-like protein</fullName>
    </recommendedName>
</protein>
<evidence type="ECO:0000256" key="13">
    <source>
        <dbReference type="SAM" id="MobiDB-lite"/>
    </source>
</evidence>
<dbReference type="SMART" id="SM00129">
    <property type="entry name" value="KISc"/>
    <property type="match status" value="1"/>
</dbReference>
<dbReference type="Pfam" id="PF00225">
    <property type="entry name" value="Kinesin"/>
    <property type="match status" value="1"/>
</dbReference>
<dbReference type="CDD" id="cd23649">
    <property type="entry name" value="Khc_CBD_cc"/>
    <property type="match status" value="1"/>
</dbReference>
<feature type="domain" description="Kinesin motor" evidence="14">
    <location>
        <begin position="6"/>
        <end position="321"/>
    </location>
</feature>
<feature type="compositionally biased region" description="Gly residues" evidence="13">
    <location>
        <begin position="884"/>
        <end position="896"/>
    </location>
</feature>
<feature type="binding site" evidence="10">
    <location>
        <begin position="87"/>
        <end position="94"/>
    </location>
    <ligand>
        <name>ATP</name>
        <dbReference type="ChEBI" id="CHEBI:30616"/>
    </ligand>
</feature>
<keyword evidence="4 10" id="KW-0547">Nucleotide-binding</keyword>
<dbReference type="GO" id="GO:0005524">
    <property type="term" value="F:ATP binding"/>
    <property type="evidence" value="ECO:0007669"/>
    <property type="project" value="UniProtKB-UniRule"/>
</dbReference>
<accession>A0AAD4HV23</accession>